<evidence type="ECO:0000259" key="2">
    <source>
        <dbReference type="Pfam" id="PF21365"/>
    </source>
</evidence>
<evidence type="ECO:0000313" key="3">
    <source>
        <dbReference type="EMBL" id="AIA90199.1"/>
    </source>
</evidence>
<dbReference type="AlphaFoldDB" id="A0A060C4P4"/>
<sequence>AVRLPAGTWYDWHTDEPLAGARVVEAGPLDLIPLYARAGAVIPLLEDAPASTDDLAVTSLELHLFAPADGGATVESMLQEDDGASLAVLDDARVRTRFRVTGTARTITLDADTSGSGFAGFQRQRFVVVVHGATPLSATLDAAPVPVAGRRVVVPTGSAGFRLVVQVA</sequence>
<feature type="domain" description="DUF5110" evidence="1">
    <location>
        <begin position="60"/>
        <end position="132"/>
    </location>
</feature>
<dbReference type="Pfam" id="PF17137">
    <property type="entry name" value="DUF5110"/>
    <property type="match status" value="1"/>
</dbReference>
<proteinExistence type="predicted"/>
<dbReference type="Gene3D" id="2.60.40.1180">
    <property type="entry name" value="Golgi alpha-mannosidase II"/>
    <property type="match status" value="2"/>
</dbReference>
<accession>A0A060C4P4</accession>
<dbReference type="EMBL" id="KF122901">
    <property type="protein sequence ID" value="AIA90199.1"/>
    <property type="molecule type" value="Genomic_DNA"/>
</dbReference>
<dbReference type="InterPro" id="IPR013780">
    <property type="entry name" value="Glyco_hydro_b"/>
</dbReference>
<protein>
    <submittedName>
        <fullName evidence="3">CAZy families GH31 protein</fullName>
    </submittedName>
</protein>
<reference evidence="3" key="1">
    <citation type="journal article" date="2013" name="Environ. Microbiol.">
        <title>Seasonally variable intestinal metagenomes of the red palm weevil (Rhynchophorus ferrugineus).</title>
        <authorList>
            <person name="Jia S."/>
            <person name="Zhang X."/>
            <person name="Zhang G."/>
            <person name="Yin A."/>
            <person name="Zhang S."/>
            <person name="Li F."/>
            <person name="Wang L."/>
            <person name="Zhao D."/>
            <person name="Yun Q."/>
            <person name="Tala"/>
            <person name="Wang J."/>
            <person name="Sun G."/>
            <person name="Baabdullah M."/>
            <person name="Yu X."/>
            <person name="Hu S."/>
            <person name="Al-Mssallem I.S."/>
            <person name="Yu J."/>
        </authorList>
    </citation>
    <scope>NUCLEOTIDE SEQUENCE</scope>
</reference>
<organism evidence="3">
    <name type="scientific">uncultured Chloroflexus sp</name>
    <dbReference type="NCBI Taxonomy" id="214040"/>
    <lineage>
        <taxon>Bacteria</taxon>
        <taxon>Bacillati</taxon>
        <taxon>Chloroflexota</taxon>
        <taxon>Chloroflexia</taxon>
        <taxon>Chloroflexales</taxon>
        <taxon>Chloroflexineae</taxon>
        <taxon>Chloroflexaceae</taxon>
        <taxon>Chloroflexus</taxon>
        <taxon>environmental samples</taxon>
    </lineage>
</organism>
<dbReference type="InterPro" id="IPR048395">
    <property type="entry name" value="Glyco_hydro_31_C"/>
</dbReference>
<evidence type="ECO:0000259" key="1">
    <source>
        <dbReference type="Pfam" id="PF17137"/>
    </source>
</evidence>
<feature type="domain" description="Glycosyl hydrolase family 31 C-terminal" evidence="2">
    <location>
        <begin position="2"/>
        <end position="42"/>
    </location>
</feature>
<feature type="non-terminal residue" evidence="3">
    <location>
        <position position="1"/>
    </location>
</feature>
<name>A0A060C4P4_9CHLR</name>
<dbReference type="InterPro" id="IPR033403">
    <property type="entry name" value="DUF5110"/>
</dbReference>
<dbReference type="Pfam" id="PF21365">
    <property type="entry name" value="Glyco_hydro_31_3rd"/>
    <property type="match status" value="1"/>
</dbReference>